<gene>
    <name evidence="1" type="ORF">UR96_C0005G0013</name>
</gene>
<dbReference type="EMBL" id="LBRE01000005">
    <property type="protein sequence ID" value="KKP92774.1"/>
    <property type="molecule type" value="Genomic_DNA"/>
</dbReference>
<accession>A0A0G0DEQ4</accession>
<name>A0A0G0DEQ4_9BACT</name>
<organism evidence="1 2">
    <name type="scientific">candidate division WS6 bacterium GW2011_GWC1_36_11</name>
    <dbReference type="NCBI Taxonomy" id="1619090"/>
    <lineage>
        <taxon>Bacteria</taxon>
        <taxon>Candidatus Dojkabacteria</taxon>
    </lineage>
</organism>
<proteinExistence type="predicted"/>
<dbReference type="AlphaFoldDB" id="A0A0G0DEQ4"/>
<protein>
    <submittedName>
        <fullName evidence="1">Uncharacterized protein</fullName>
    </submittedName>
</protein>
<dbReference type="Proteomes" id="UP000034140">
    <property type="component" value="Unassembled WGS sequence"/>
</dbReference>
<comment type="caution">
    <text evidence="1">The sequence shown here is derived from an EMBL/GenBank/DDBJ whole genome shotgun (WGS) entry which is preliminary data.</text>
</comment>
<evidence type="ECO:0000313" key="1">
    <source>
        <dbReference type="EMBL" id="KKP92774.1"/>
    </source>
</evidence>
<sequence>MYGLIYSPVMNVFKRKKTPISNMIDIKKCVGKLALTVKNFNNGPATITVNVKISIETKKYNGIVGNTIPLLNNPMTK</sequence>
<reference evidence="1 2" key="1">
    <citation type="journal article" date="2015" name="Nature">
        <title>rRNA introns, odd ribosomes, and small enigmatic genomes across a large radiation of phyla.</title>
        <authorList>
            <person name="Brown C.T."/>
            <person name="Hug L.A."/>
            <person name="Thomas B.C."/>
            <person name="Sharon I."/>
            <person name="Castelle C.J."/>
            <person name="Singh A."/>
            <person name="Wilkins M.J."/>
            <person name="Williams K.H."/>
            <person name="Banfield J.F."/>
        </authorList>
    </citation>
    <scope>NUCLEOTIDE SEQUENCE [LARGE SCALE GENOMIC DNA]</scope>
</reference>
<evidence type="ECO:0000313" key="2">
    <source>
        <dbReference type="Proteomes" id="UP000034140"/>
    </source>
</evidence>